<keyword evidence="2" id="KW-0813">Transport</keyword>
<proteinExistence type="predicted"/>
<feature type="transmembrane region" description="Helical" evidence="7">
    <location>
        <begin position="110"/>
        <end position="130"/>
    </location>
</feature>
<evidence type="ECO:0000256" key="2">
    <source>
        <dbReference type="ARBA" id="ARBA00022448"/>
    </source>
</evidence>
<dbReference type="EMBL" id="JBHSNC010000059">
    <property type="protein sequence ID" value="MFC5532602.1"/>
    <property type="molecule type" value="Genomic_DNA"/>
</dbReference>
<dbReference type="Gene3D" id="1.10.3720.10">
    <property type="entry name" value="MetI-like"/>
    <property type="match status" value="1"/>
</dbReference>
<feature type="transmembrane region" description="Helical" evidence="7">
    <location>
        <begin position="75"/>
        <end position="98"/>
    </location>
</feature>
<feature type="transmembrane region" description="Helical" evidence="7">
    <location>
        <begin position="258"/>
        <end position="277"/>
    </location>
</feature>
<dbReference type="SUPFAM" id="SSF161098">
    <property type="entry name" value="MetI-like"/>
    <property type="match status" value="1"/>
</dbReference>
<evidence type="ECO:0000313" key="9">
    <source>
        <dbReference type="EMBL" id="MFC5532602.1"/>
    </source>
</evidence>
<evidence type="ECO:0000256" key="5">
    <source>
        <dbReference type="ARBA" id="ARBA00022989"/>
    </source>
</evidence>
<dbReference type="PROSITE" id="PS50928">
    <property type="entry name" value="ABC_TM1"/>
    <property type="match status" value="1"/>
</dbReference>
<organism evidence="9 10">
    <name type="scientific">Cohnella yongneupensis</name>
    <dbReference type="NCBI Taxonomy" id="425006"/>
    <lineage>
        <taxon>Bacteria</taxon>
        <taxon>Bacillati</taxon>
        <taxon>Bacillota</taxon>
        <taxon>Bacilli</taxon>
        <taxon>Bacillales</taxon>
        <taxon>Paenibacillaceae</taxon>
        <taxon>Cohnella</taxon>
    </lineage>
</organism>
<keyword evidence="5 7" id="KW-1133">Transmembrane helix</keyword>
<accession>A0ABW0R9T4</accession>
<keyword evidence="6 7" id="KW-0472">Membrane</keyword>
<keyword evidence="10" id="KW-1185">Reference proteome</keyword>
<protein>
    <submittedName>
        <fullName evidence="9">Carbohydrate ABC transporter permease</fullName>
    </submittedName>
</protein>
<dbReference type="InterPro" id="IPR000515">
    <property type="entry name" value="MetI-like"/>
</dbReference>
<feature type="transmembrane region" description="Helical" evidence="7">
    <location>
        <begin position="12"/>
        <end position="35"/>
    </location>
</feature>
<dbReference type="Proteomes" id="UP001596108">
    <property type="component" value="Unassembled WGS sequence"/>
</dbReference>
<sequence>MVEHKSLGFRIFNAFNYALFTVFGIVCLIPFLIVLGSSFESEDRLKDVGFALIPKHFTFFSYETVFQLNSVMRSFFVSTTVTVLGTIFALIVTSLLAYPLAQREMKFRGVILGYVLVTMLFSGGLVPWYILITKYLHLKDTLWVLIVPYLVNPFNMFVLKSFFETIPREITESARIDGASHFRAFLNIVVPLSTPGLATIGLFYALSYWNDWWLSLNFIESDKLMPVQLLLKKMISNLTFISSQIDTSKFIQVPANGVQMATTMVSIGPIFLVYPYIQKFFVKGLTIGSIKG</sequence>
<dbReference type="InterPro" id="IPR035906">
    <property type="entry name" value="MetI-like_sf"/>
</dbReference>
<comment type="subcellular location">
    <subcellularLocation>
        <location evidence="1">Cell membrane</location>
        <topology evidence="1">Multi-pass membrane protein</topology>
    </subcellularLocation>
</comment>
<evidence type="ECO:0000256" key="7">
    <source>
        <dbReference type="SAM" id="Phobius"/>
    </source>
</evidence>
<evidence type="ECO:0000256" key="4">
    <source>
        <dbReference type="ARBA" id="ARBA00022692"/>
    </source>
</evidence>
<feature type="transmembrane region" description="Helical" evidence="7">
    <location>
        <begin position="142"/>
        <end position="163"/>
    </location>
</feature>
<gene>
    <name evidence="9" type="ORF">ACFPQ4_24550</name>
</gene>
<feature type="transmembrane region" description="Helical" evidence="7">
    <location>
        <begin position="184"/>
        <end position="206"/>
    </location>
</feature>
<dbReference type="CDD" id="cd06261">
    <property type="entry name" value="TM_PBP2"/>
    <property type="match status" value="1"/>
</dbReference>
<reference evidence="10" key="1">
    <citation type="journal article" date="2019" name="Int. J. Syst. Evol. Microbiol.">
        <title>The Global Catalogue of Microorganisms (GCM) 10K type strain sequencing project: providing services to taxonomists for standard genome sequencing and annotation.</title>
        <authorList>
            <consortium name="The Broad Institute Genomics Platform"/>
            <consortium name="The Broad Institute Genome Sequencing Center for Infectious Disease"/>
            <person name="Wu L."/>
            <person name="Ma J."/>
        </authorList>
    </citation>
    <scope>NUCLEOTIDE SEQUENCE [LARGE SCALE GENOMIC DNA]</scope>
    <source>
        <strain evidence="10">CGMCC 1.18578</strain>
    </source>
</reference>
<evidence type="ECO:0000259" key="8">
    <source>
        <dbReference type="PROSITE" id="PS50928"/>
    </source>
</evidence>
<comment type="caution">
    <text evidence="9">The sequence shown here is derived from an EMBL/GenBank/DDBJ whole genome shotgun (WGS) entry which is preliminary data.</text>
</comment>
<evidence type="ECO:0000256" key="6">
    <source>
        <dbReference type="ARBA" id="ARBA00023136"/>
    </source>
</evidence>
<dbReference type="PANTHER" id="PTHR43744">
    <property type="entry name" value="ABC TRANSPORTER PERMEASE PROTEIN MG189-RELATED-RELATED"/>
    <property type="match status" value="1"/>
</dbReference>
<keyword evidence="3" id="KW-1003">Cell membrane</keyword>
<evidence type="ECO:0000313" key="10">
    <source>
        <dbReference type="Proteomes" id="UP001596108"/>
    </source>
</evidence>
<keyword evidence="4 7" id="KW-0812">Transmembrane</keyword>
<dbReference type="RefSeq" id="WP_378114590.1">
    <property type="nucleotide sequence ID" value="NZ_JBHSNC010000059.1"/>
</dbReference>
<evidence type="ECO:0000256" key="1">
    <source>
        <dbReference type="ARBA" id="ARBA00004651"/>
    </source>
</evidence>
<feature type="domain" description="ABC transmembrane type-1" evidence="8">
    <location>
        <begin position="75"/>
        <end position="271"/>
    </location>
</feature>
<name>A0ABW0R9T4_9BACL</name>
<dbReference type="PANTHER" id="PTHR43744:SF9">
    <property type="entry name" value="POLYGALACTURONAN_RHAMNOGALACTURONAN TRANSPORT SYSTEM PERMEASE PROTEIN YTCP"/>
    <property type="match status" value="1"/>
</dbReference>
<evidence type="ECO:0000256" key="3">
    <source>
        <dbReference type="ARBA" id="ARBA00022475"/>
    </source>
</evidence>